<comment type="similarity">
    <text evidence="8">Belongs to the polysaccharide lyase 1 family.</text>
</comment>
<organism evidence="10 11">
    <name type="scientific">Klebsormidium nitens</name>
    <name type="common">Green alga</name>
    <name type="synonym">Ulothrix nitens</name>
    <dbReference type="NCBI Taxonomy" id="105231"/>
    <lineage>
        <taxon>Eukaryota</taxon>
        <taxon>Viridiplantae</taxon>
        <taxon>Streptophyta</taxon>
        <taxon>Klebsormidiophyceae</taxon>
        <taxon>Klebsormidiales</taxon>
        <taxon>Klebsormidiaceae</taxon>
        <taxon>Klebsormidium</taxon>
    </lineage>
</organism>
<evidence type="ECO:0000256" key="7">
    <source>
        <dbReference type="ARBA" id="ARBA00023239"/>
    </source>
</evidence>
<evidence type="ECO:0000256" key="1">
    <source>
        <dbReference type="ARBA" id="ARBA00000695"/>
    </source>
</evidence>
<dbReference type="OrthoDB" id="1637350at2759"/>
<keyword evidence="4 8" id="KW-0479">Metal-binding</keyword>
<keyword evidence="5" id="KW-0732">Signal</keyword>
<sequence length="157" mass="17458">MHVSLIRNHWGPRLISRMPRLRFGTVHFVNNYVEDWVANAIGIDDTPTLLSENNYYEARSNREVVKYWSSGGNLTTFGDHFANGAYFVESGSKDYVPPYPYNCAPADEALRDSVRRTAGWIPVSLPPDVGGSGIGETDVEASDTTMLIDQDLQADSD</sequence>
<dbReference type="InterPro" id="IPR045032">
    <property type="entry name" value="PEL"/>
</dbReference>
<dbReference type="Proteomes" id="UP000054558">
    <property type="component" value="Unassembled WGS sequence"/>
</dbReference>
<evidence type="ECO:0000256" key="3">
    <source>
        <dbReference type="ARBA" id="ARBA00012272"/>
    </source>
</evidence>
<reference evidence="10 11" key="1">
    <citation type="journal article" date="2014" name="Nat. Commun.">
        <title>Klebsormidium flaccidum genome reveals primary factors for plant terrestrial adaptation.</title>
        <authorList>
            <person name="Hori K."/>
            <person name="Maruyama F."/>
            <person name="Fujisawa T."/>
            <person name="Togashi T."/>
            <person name="Yamamoto N."/>
            <person name="Seo M."/>
            <person name="Sato S."/>
            <person name="Yamada T."/>
            <person name="Mori H."/>
            <person name="Tajima N."/>
            <person name="Moriyama T."/>
            <person name="Ikeuchi M."/>
            <person name="Watanabe M."/>
            <person name="Wada H."/>
            <person name="Kobayashi K."/>
            <person name="Saito M."/>
            <person name="Masuda T."/>
            <person name="Sasaki-Sekimoto Y."/>
            <person name="Mashiguchi K."/>
            <person name="Awai K."/>
            <person name="Shimojima M."/>
            <person name="Masuda S."/>
            <person name="Iwai M."/>
            <person name="Nobusawa T."/>
            <person name="Narise T."/>
            <person name="Kondo S."/>
            <person name="Saito H."/>
            <person name="Sato R."/>
            <person name="Murakawa M."/>
            <person name="Ihara Y."/>
            <person name="Oshima-Yamada Y."/>
            <person name="Ohtaka K."/>
            <person name="Satoh M."/>
            <person name="Sonobe K."/>
            <person name="Ishii M."/>
            <person name="Ohtani R."/>
            <person name="Kanamori-Sato M."/>
            <person name="Honoki R."/>
            <person name="Miyazaki D."/>
            <person name="Mochizuki H."/>
            <person name="Umetsu J."/>
            <person name="Higashi K."/>
            <person name="Shibata D."/>
            <person name="Kamiya Y."/>
            <person name="Sato N."/>
            <person name="Nakamura Y."/>
            <person name="Tabata S."/>
            <person name="Ida S."/>
            <person name="Kurokawa K."/>
            <person name="Ohta H."/>
        </authorList>
    </citation>
    <scope>NUCLEOTIDE SEQUENCE [LARGE SCALE GENOMIC DNA]</scope>
    <source>
        <strain evidence="10 11">NIES-2285</strain>
    </source>
</reference>
<dbReference type="OMA" id="YSHTERF"/>
<keyword evidence="7 8" id="KW-0456">Lyase</keyword>
<dbReference type="EMBL" id="DF236961">
    <property type="protein sequence ID" value="GAQ78390.1"/>
    <property type="molecule type" value="Genomic_DNA"/>
</dbReference>
<dbReference type="PRINTS" id="PR00807">
    <property type="entry name" value="AMBALLERGEN"/>
</dbReference>
<protein>
    <recommendedName>
        <fullName evidence="3 8">Pectate lyase</fullName>
        <ecNumber evidence="3 8">4.2.2.2</ecNumber>
    </recommendedName>
</protein>
<evidence type="ECO:0000256" key="6">
    <source>
        <dbReference type="ARBA" id="ARBA00022837"/>
    </source>
</evidence>
<evidence type="ECO:0000313" key="11">
    <source>
        <dbReference type="Proteomes" id="UP000054558"/>
    </source>
</evidence>
<evidence type="ECO:0000256" key="2">
    <source>
        <dbReference type="ARBA" id="ARBA00005220"/>
    </source>
</evidence>
<dbReference type="InterPro" id="IPR011050">
    <property type="entry name" value="Pectin_lyase_fold/virulence"/>
</dbReference>
<feature type="domain" description="Pectate lyase" evidence="9">
    <location>
        <begin position="3"/>
        <end position="85"/>
    </location>
</feature>
<dbReference type="EC" id="4.2.2.2" evidence="3 8"/>
<name>A0A1Y1HIQ8_KLENI</name>
<comment type="catalytic activity">
    <reaction evidence="1 8">
        <text>Eliminative cleavage of (1-&gt;4)-alpha-D-galacturonan to give oligosaccharides with 4-deoxy-alpha-D-galact-4-enuronosyl groups at their non-reducing ends.</text>
        <dbReference type="EC" id="4.2.2.2"/>
    </reaction>
</comment>
<dbReference type="InterPro" id="IPR002022">
    <property type="entry name" value="Pec_lyase"/>
</dbReference>
<comment type="pathway">
    <text evidence="2 8">Glycan metabolism; pectin degradation; 2-dehydro-3-deoxy-D-gluconate from pectin: step 2/5.</text>
</comment>
<dbReference type="UniPathway" id="UPA00545">
    <property type="reaction ID" value="UER00824"/>
</dbReference>
<evidence type="ECO:0000256" key="4">
    <source>
        <dbReference type="ARBA" id="ARBA00022723"/>
    </source>
</evidence>
<evidence type="ECO:0000259" key="9">
    <source>
        <dbReference type="Pfam" id="PF00544"/>
    </source>
</evidence>
<dbReference type="Pfam" id="PF00544">
    <property type="entry name" value="Pectate_lyase_4"/>
    <property type="match status" value="1"/>
</dbReference>
<evidence type="ECO:0000256" key="5">
    <source>
        <dbReference type="ARBA" id="ARBA00022729"/>
    </source>
</evidence>
<dbReference type="PANTHER" id="PTHR31683:SF187">
    <property type="entry name" value="PECTATE LYASE 18-RELATED"/>
    <property type="match status" value="1"/>
</dbReference>
<dbReference type="SUPFAM" id="SSF51126">
    <property type="entry name" value="Pectin lyase-like"/>
    <property type="match status" value="1"/>
</dbReference>
<dbReference type="Gene3D" id="2.160.20.10">
    <property type="entry name" value="Single-stranded right-handed beta-helix, Pectin lyase-like"/>
    <property type="match status" value="1"/>
</dbReference>
<proteinExistence type="inferred from homology"/>
<dbReference type="GO" id="GO:0030570">
    <property type="term" value="F:pectate lyase activity"/>
    <property type="evidence" value="ECO:0007669"/>
    <property type="project" value="InterPro"/>
</dbReference>
<evidence type="ECO:0000256" key="8">
    <source>
        <dbReference type="RuleBase" id="RU361123"/>
    </source>
</evidence>
<evidence type="ECO:0000313" key="10">
    <source>
        <dbReference type="EMBL" id="GAQ78390.1"/>
    </source>
</evidence>
<dbReference type="InterPro" id="IPR012334">
    <property type="entry name" value="Pectin_lyas_fold"/>
</dbReference>
<dbReference type="InterPro" id="IPR018082">
    <property type="entry name" value="AmbAllergen"/>
</dbReference>
<dbReference type="GO" id="GO:0045490">
    <property type="term" value="P:pectin catabolic process"/>
    <property type="evidence" value="ECO:0007669"/>
    <property type="project" value="UniProtKB-UniPathway"/>
</dbReference>
<comment type="cofactor">
    <cofactor evidence="8">
        <name>Ca(2+)</name>
        <dbReference type="ChEBI" id="CHEBI:29108"/>
    </cofactor>
    <text evidence="8">Binds 1 Ca(2+) ion. Required for its activity.</text>
</comment>
<dbReference type="AlphaFoldDB" id="A0A1Y1HIQ8"/>
<dbReference type="PANTHER" id="PTHR31683">
    <property type="entry name" value="PECTATE LYASE 18-RELATED"/>
    <property type="match status" value="1"/>
</dbReference>
<accession>A0A1Y1HIQ8</accession>
<keyword evidence="11" id="KW-1185">Reference proteome</keyword>
<gene>
    <name evidence="10" type="ORF">KFL_000120355</name>
</gene>
<keyword evidence="6 8" id="KW-0106">Calcium</keyword>